<dbReference type="GO" id="GO:0045087">
    <property type="term" value="P:innate immune response"/>
    <property type="evidence" value="ECO:0007669"/>
    <property type="project" value="UniProtKB-KW"/>
</dbReference>
<evidence type="ECO:0000256" key="4">
    <source>
        <dbReference type="ARBA" id="ARBA00022859"/>
    </source>
</evidence>
<dbReference type="PANTHER" id="PTHR46985">
    <property type="entry name" value="NACHT, LRR AND PYD DOMAINS-CONTAINING PROTEIN 1"/>
    <property type="match status" value="1"/>
</dbReference>
<dbReference type="InterPro" id="IPR025307">
    <property type="entry name" value="FIIND_dom"/>
</dbReference>
<dbReference type="InterPro" id="IPR051249">
    <property type="entry name" value="NLRP_Inflammasome"/>
</dbReference>
<dbReference type="PANTHER" id="PTHR46985:SF2">
    <property type="entry name" value="APOPTOSIS-ASSOCIATED SPECK-LIKE PROTEIN CONTAINING A CARD"/>
    <property type="match status" value="1"/>
</dbReference>
<dbReference type="Proteomes" id="UP001501940">
    <property type="component" value="Chromosome 4"/>
</dbReference>
<dbReference type="Ensembl" id="ENSAOCT00000072485.1">
    <property type="protein sequence ID" value="ENSAOCP00000063664.1"/>
    <property type="gene ID" value="ENSAOCG00000029186.1"/>
</dbReference>
<evidence type="ECO:0000256" key="1">
    <source>
        <dbReference type="ARBA" id="ARBA00004514"/>
    </source>
</evidence>
<dbReference type="Pfam" id="PF23679">
    <property type="entry name" value="UPA-FIIND"/>
    <property type="match status" value="1"/>
</dbReference>
<reference evidence="6" key="2">
    <citation type="submission" date="2025-08" db="UniProtKB">
        <authorList>
            <consortium name="Ensembl"/>
        </authorList>
    </citation>
    <scope>IDENTIFICATION</scope>
</reference>
<evidence type="ECO:0000256" key="3">
    <source>
        <dbReference type="ARBA" id="ARBA00022588"/>
    </source>
</evidence>
<sequence>MKLLTEFVKSSSCKLETLRVDYGRNLISSAIIEADEERGAHCNERGITARKLREWRKWLPRSSRPSHSIYSRQSELHSKWSGLSKSVGSVHHSAVGNKQSIDLPISSLMALPSLPELDVELHQLSALKQHAALHAWDWGLTLHPHITTTQTDWFKDEAKEMKTPSRFTPDLVKEDGVTLYRFKGLYPGVFQCDLTGLVLTMTRQGEVLYRIIQWDEGLLLSAKKVPAGPLFNIQGSEDAVSQLHLPHCEKQPSARNELLHVAHIDDDGMSILQPVEITDTHVVVSVPHFSAFGLVWDVLISLLNIQKPISGQVLLFHRLYTRQTQKLNVFLLPENVPLQEVKKQQENAEYIEAPSSCHLVPGQTYSLHCSEAHKIQPEGPGWGLESILADLGEGRVQPGQATSPSHGLV</sequence>
<name>A0AAQ5ZEY4_AMPOC</name>
<evidence type="ECO:0000256" key="2">
    <source>
        <dbReference type="ARBA" id="ARBA00022490"/>
    </source>
</evidence>
<proteinExistence type="predicted"/>
<keyword evidence="7" id="KW-1185">Reference proteome</keyword>
<keyword evidence="4" id="KW-0391">Immunity</keyword>
<keyword evidence="3" id="KW-0399">Innate immunity</keyword>
<comment type="subcellular location">
    <subcellularLocation>
        <location evidence="1">Cytoplasm</location>
        <location evidence="1">Cytosol</location>
    </subcellularLocation>
</comment>
<dbReference type="Pfam" id="PF13553">
    <property type="entry name" value="FIIND"/>
    <property type="match status" value="1"/>
</dbReference>
<evidence type="ECO:0000313" key="6">
    <source>
        <dbReference type="Ensembl" id="ENSAOCP00000063664.1"/>
    </source>
</evidence>
<gene>
    <name evidence="6" type="primary">CDK15</name>
</gene>
<keyword evidence="2" id="KW-0963">Cytoplasm</keyword>
<reference evidence="6 7" key="1">
    <citation type="submission" date="2022-01" db="EMBL/GenBank/DDBJ databases">
        <title>A chromosome-scale genome assembly of the false clownfish, Amphiprion ocellaris.</title>
        <authorList>
            <person name="Ryu T."/>
        </authorList>
    </citation>
    <scope>NUCLEOTIDE SEQUENCE [LARGE SCALE GENOMIC DNA]</scope>
</reference>
<dbReference type="PROSITE" id="PS51830">
    <property type="entry name" value="FIIND"/>
    <property type="match status" value="1"/>
</dbReference>
<protein>
    <recommendedName>
        <fullName evidence="5">FIIND domain-containing protein</fullName>
    </recommendedName>
</protein>
<evidence type="ECO:0000313" key="7">
    <source>
        <dbReference type="Proteomes" id="UP001501940"/>
    </source>
</evidence>
<dbReference type="GO" id="GO:0005829">
    <property type="term" value="C:cytosol"/>
    <property type="evidence" value="ECO:0007669"/>
    <property type="project" value="UniProtKB-SubCell"/>
</dbReference>
<feature type="domain" description="FIIND" evidence="5">
    <location>
        <begin position="161"/>
        <end position="409"/>
    </location>
</feature>
<reference evidence="6" key="3">
    <citation type="submission" date="2025-09" db="UniProtKB">
        <authorList>
            <consortium name="Ensembl"/>
        </authorList>
    </citation>
    <scope>IDENTIFICATION</scope>
</reference>
<dbReference type="AlphaFoldDB" id="A0AAQ5ZEY4"/>
<accession>A0AAQ5ZEY4</accession>
<organism evidence="6 7">
    <name type="scientific">Amphiprion ocellaris</name>
    <name type="common">Clown anemonefish</name>
    <dbReference type="NCBI Taxonomy" id="80972"/>
    <lineage>
        <taxon>Eukaryota</taxon>
        <taxon>Metazoa</taxon>
        <taxon>Chordata</taxon>
        <taxon>Craniata</taxon>
        <taxon>Vertebrata</taxon>
        <taxon>Euteleostomi</taxon>
        <taxon>Actinopterygii</taxon>
        <taxon>Neopterygii</taxon>
        <taxon>Teleostei</taxon>
        <taxon>Neoteleostei</taxon>
        <taxon>Acanthomorphata</taxon>
        <taxon>Ovalentaria</taxon>
        <taxon>Pomacentridae</taxon>
        <taxon>Amphiprion</taxon>
    </lineage>
</organism>
<dbReference type="GeneTree" id="ENSGT00940000178015"/>
<evidence type="ECO:0000259" key="5">
    <source>
        <dbReference type="PROSITE" id="PS51830"/>
    </source>
</evidence>